<keyword evidence="2" id="KW-1185">Reference proteome</keyword>
<organism evidence="1 2">
    <name type="scientific">Paucilactobacillus vaccinostercus DSM 20634</name>
    <dbReference type="NCBI Taxonomy" id="1423813"/>
    <lineage>
        <taxon>Bacteria</taxon>
        <taxon>Bacillati</taxon>
        <taxon>Bacillota</taxon>
        <taxon>Bacilli</taxon>
        <taxon>Lactobacillales</taxon>
        <taxon>Lactobacillaceae</taxon>
        <taxon>Paucilactobacillus</taxon>
    </lineage>
</organism>
<gene>
    <name evidence="1" type="ORF">FC26_GL002305</name>
</gene>
<dbReference type="EMBL" id="AYYY01000043">
    <property type="protein sequence ID" value="KRM61087.1"/>
    <property type="molecule type" value="Genomic_DNA"/>
</dbReference>
<sequence length="181" mass="20849">MDHTRQYEEGETVAAGEGVQDGFYLIVLGNSDIPTYFSIADDEVCPGDYVKILDGYTENVALFLRDADWIMYGSVHAGRVRLVCVINFLAQDSVYPCLYVTPGDYYPDGQYLGMIDNDHQKIEYFEIDQQPPLQNEFDLLKLLSLYVDDVRKTLMNCDAFMLGNVRDHYFHVDQRIEINDF</sequence>
<evidence type="ECO:0000313" key="1">
    <source>
        <dbReference type="EMBL" id="KRM61087.1"/>
    </source>
</evidence>
<comment type="caution">
    <text evidence="1">The sequence shown here is derived from an EMBL/GenBank/DDBJ whole genome shotgun (WGS) entry which is preliminary data.</text>
</comment>
<name>A0A0R2A3A0_9LACO</name>
<dbReference type="RefSeq" id="WP_057779550.1">
    <property type="nucleotide sequence ID" value="NZ_AYYY01000043.1"/>
</dbReference>
<proteinExistence type="predicted"/>
<evidence type="ECO:0000313" key="2">
    <source>
        <dbReference type="Proteomes" id="UP000051733"/>
    </source>
</evidence>
<dbReference type="Proteomes" id="UP000051733">
    <property type="component" value="Unassembled WGS sequence"/>
</dbReference>
<accession>A0A0R2A3A0</accession>
<dbReference type="PATRIC" id="fig|1423813.3.peg.2349"/>
<reference evidence="1 2" key="1">
    <citation type="journal article" date="2015" name="Genome Announc.">
        <title>Expanding the biotechnology potential of lactobacilli through comparative genomics of 213 strains and associated genera.</title>
        <authorList>
            <person name="Sun Z."/>
            <person name="Harris H.M."/>
            <person name="McCann A."/>
            <person name="Guo C."/>
            <person name="Argimon S."/>
            <person name="Zhang W."/>
            <person name="Yang X."/>
            <person name="Jeffery I.B."/>
            <person name="Cooney J.C."/>
            <person name="Kagawa T.F."/>
            <person name="Liu W."/>
            <person name="Song Y."/>
            <person name="Salvetti E."/>
            <person name="Wrobel A."/>
            <person name="Rasinkangas P."/>
            <person name="Parkhill J."/>
            <person name="Rea M.C."/>
            <person name="O'Sullivan O."/>
            <person name="Ritari J."/>
            <person name="Douillard F.P."/>
            <person name="Paul Ross R."/>
            <person name="Yang R."/>
            <person name="Briner A.E."/>
            <person name="Felis G.E."/>
            <person name="de Vos W.M."/>
            <person name="Barrangou R."/>
            <person name="Klaenhammer T.R."/>
            <person name="Caufield P.W."/>
            <person name="Cui Y."/>
            <person name="Zhang H."/>
            <person name="O'Toole P.W."/>
        </authorList>
    </citation>
    <scope>NUCLEOTIDE SEQUENCE [LARGE SCALE GENOMIC DNA]</scope>
    <source>
        <strain evidence="1 2">DSM 20634</strain>
    </source>
</reference>
<protein>
    <submittedName>
        <fullName evidence="1">Uncharacterized protein</fullName>
    </submittedName>
</protein>
<dbReference type="AlphaFoldDB" id="A0A0R2A3A0"/>